<feature type="domain" description="LiaF transmembrane" evidence="2">
    <location>
        <begin position="14"/>
        <end position="110"/>
    </location>
</feature>
<accession>A0A845GFR2</accession>
<comment type="caution">
    <text evidence="3">The sequence shown here is derived from an EMBL/GenBank/DDBJ whole genome shotgun (WGS) entry which is preliminary data.</text>
</comment>
<keyword evidence="1" id="KW-1133">Transmembrane helix</keyword>
<reference evidence="3" key="1">
    <citation type="submission" date="2019-12" db="EMBL/GenBank/DDBJ databases">
        <title>Novel species isolated from a subtropical stream in China.</title>
        <authorList>
            <person name="Lu H."/>
        </authorList>
    </citation>
    <scope>NUCLEOTIDE SEQUENCE [LARGE SCALE GENOMIC DNA]</scope>
    <source>
        <strain evidence="3">FT81W</strain>
    </source>
</reference>
<keyword evidence="1" id="KW-0812">Transmembrane</keyword>
<dbReference type="RefSeq" id="WP_161082394.1">
    <property type="nucleotide sequence ID" value="NZ_WWCX01000003.1"/>
</dbReference>
<dbReference type="Proteomes" id="UP000447355">
    <property type="component" value="Unassembled WGS sequence"/>
</dbReference>
<feature type="transmembrane region" description="Helical" evidence="1">
    <location>
        <begin position="40"/>
        <end position="56"/>
    </location>
</feature>
<feature type="transmembrane region" description="Helical" evidence="1">
    <location>
        <begin position="12"/>
        <end position="34"/>
    </location>
</feature>
<evidence type="ECO:0000313" key="3">
    <source>
        <dbReference type="EMBL" id="MYM93144.1"/>
    </source>
</evidence>
<sequence>MSSKRQRDPASQLVVGVAVVIIGMVFLLDNLGWLDLDFTLHLWPTALIFFGILKVVQTRTTSGAVVGGALILVGSLILLKETGFIDIAWRSLWPLILIAAGLSVMFKSTTGRSFFEPRADMLDKTSDDSVVNVTAIMGGFKRRITSPDFRGGEITAVMGGCDLDLRQSSINGEAVLNVFSMFGGITIKVPIDWTVVLEGTPIMGGFEEKTVPPPTPAKRLIVRGYAIMGGLEVRN</sequence>
<organism evidence="3 4">
    <name type="scientific">Duganella vulcania</name>
    <dbReference type="NCBI Taxonomy" id="2692166"/>
    <lineage>
        <taxon>Bacteria</taxon>
        <taxon>Pseudomonadati</taxon>
        <taxon>Pseudomonadota</taxon>
        <taxon>Betaproteobacteria</taxon>
        <taxon>Burkholderiales</taxon>
        <taxon>Oxalobacteraceae</taxon>
        <taxon>Telluria group</taxon>
        <taxon>Duganella</taxon>
    </lineage>
</organism>
<evidence type="ECO:0000256" key="1">
    <source>
        <dbReference type="SAM" id="Phobius"/>
    </source>
</evidence>
<dbReference type="Pfam" id="PF22570">
    <property type="entry name" value="LiaF-TM"/>
    <property type="match status" value="1"/>
</dbReference>
<dbReference type="InterPro" id="IPR054331">
    <property type="entry name" value="LiaF_TM"/>
</dbReference>
<gene>
    <name evidence="3" type="ORF">GTP90_04625</name>
</gene>
<evidence type="ECO:0000313" key="4">
    <source>
        <dbReference type="Proteomes" id="UP000447355"/>
    </source>
</evidence>
<proteinExistence type="predicted"/>
<protein>
    <recommendedName>
        <fullName evidence="2">LiaF transmembrane domain-containing protein</fullName>
    </recommendedName>
</protein>
<dbReference type="PANTHER" id="PTHR40763">
    <property type="entry name" value="MEMBRANE PROTEIN-RELATED"/>
    <property type="match status" value="1"/>
</dbReference>
<keyword evidence="1" id="KW-0472">Membrane</keyword>
<dbReference type="PANTHER" id="PTHR40763:SF5">
    <property type="entry name" value="MEMBRANE PROTEIN"/>
    <property type="match status" value="1"/>
</dbReference>
<name>A0A845GFR2_9BURK</name>
<evidence type="ECO:0000259" key="2">
    <source>
        <dbReference type="Pfam" id="PF22570"/>
    </source>
</evidence>
<feature type="transmembrane region" description="Helical" evidence="1">
    <location>
        <begin position="91"/>
        <end position="108"/>
    </location>
</feature>
<feature type="transmembrane region" description="Helical" evidence="1">
    <location>
        <begin position="63"/>
        <end position="79"/>
    </location>
</feature>
<dbReference type="AlphaFoldDB" id="A0A845GFR2"/>
<dbReference type="EMBL" id="WWCX01000003">
    <property type="protein sequence ID" value="MYM93144.1"/>
    <property type="molecule type" value="Genomic_DNA"/>
</dbReference>